<dbReference type="FunCoup" id="A0A6P7F9K3">
    <property type="interactions" value="34"/>
</dbReference>
<evidence type="ECO:0000256" key="3">
    <source>
        <dbReference type="ARBA" id="ARBA00019890"/>
    </source>
</evidence>
<evidence type="ECO:0000256" key="8">
    <source>
        <dbReference type="ARBA" id="ARBA00023157"/>
    </source>
</evidence>
<dbReference type="InterPro" id="IPR000566">
    <property type="entry name" value="Lipocln_cytosolic_FA-bd_dom"/>
</dbReference>
<evidence type="ECO:0000256" key="10">
    <source>
        <dbReference type="PIRNR" id="PIRNR036893"/>
    </source>
</evidence>
<organism evidence="12">
    <name type="scientific">Diabrotica virgifera virgifera</name>
    <name type="common">western corn rootworm</name>
    <dbReference type="NCBI Taxonomy" id="50390"/>
    <lineage>
        <taxon>Eukaryota</taxon>
        <taxon>Metazoa</taxon>
        <taxon>Ecdysozoa</taxon>
        <taxon>Arthropoda</taxon>
        <taxon>Hexapoda</taxon>
        <taxon>Insecta</taxon>
        <taxon>Pterygota</taxon>
        <taxon>Neoptera</taxon>
        <taxon>Endopterygota</taxon>
        <taxon>Coleoptera</taxon>
        <taxon>Polyphaga</taxon>
        <taxon>Cucujiformia</taxon>
        <taxon>Chrysomeloidea</taxon>
        <taxon>Chrysomelidae</taxon>
        <taxon>Galerucinae</taxon>
        <taxon>Diabroticina</taxon>
        <taxon>Diabroticites</taxon>
        <taxon>Diabrotica</taxon>
    </lineage>
</organism>
<keyword evidence="7" id="KW-0446">Lipid-binding</keyword>
<dbReference type="InterPro" id="IPR003057">
    <property type="entry name" value="Invtbrt_color"/>
</dbReference>
<dbReference type="InParanoid" id="A0A6P7F9K3"/>
<dbReference type="PRINTS" id="PR01273">
    <property type="entry name" value="INVTBRTCOLOR"/>
</dbReference>
<dbReference type="Gene3D" id="2.40.128.20">
    <property type="match status" value="1"/>
</dbReference>
<dbReference type="GO" id="GO:0006629">
    <property type="term" value="P:lipid metabolic process"/>
    <property type="evidence" value="ECO:0007669"/>
    <property type="project" value="TreeGrafter"/>
</dbReference>
<keyword evidence="4" id="KW-0813">Transport</keyword>
<dbReference type="AlphaFoldDB" id="A0A6P7F9K3"/>
<feature type="chain" id="PRO_5028557389" description="Apolipoprotein D" evidence="10">
    <location>
        <begin position="18"/>
        <end position="183"/>
    </location>
</feature>
<dbReference type="CDD" id="cd19437">
    <property type="entry name" value="lipocalin_apoD-like"/>
    <property type="match status" value="1"/>
</dbReference>
<dbReference type="FunFam" id="2.40.128.20:FF:000003">
    <property type="entry name" value="Apolipoprotein D"/>
    <property type="match status" value="1"/>
</dbReference>
<evidence type="ECO:0000259" key="11">
    <source>
        <dbReference type="Pfam" id="PF08212"/>
    </source>
</evidence>
<dbReference type="InterPro" id="IPR012674">
    <property type="entry name" value="Calycin"/>
</dbReference>
<dbReference type="SUPFAM" id="SSF50814">
    <property type="entry name" value="Lipocalins"/>
    <property type="match status" value="1"/>
</dbReference>
<protein>
    <recommendedName>
        <fullName evidence="3">Apolipoprotein D</fullName>
    </recommendedName>
</protein>
<dbReference type="GO" id="GO:0005737">
    <property type="term" value="C:cytoplasm"/>
    <property type="evidence" value="ECO:0007669"/>
    <property type="project" value="TreeGrafter"/>
</dbReference>
<dbReference type="GO" id="GO:0000302">
    <property type="term" value="P:response to reactive oxygen species"/>
    <property type="evidence" value="ECO:0007669"/>
    <property type="project" value="TreeGrafter"/>
</dbReference>
<feature type="signal peptide" evidence="10">
    <location>
        <begin position="1"/>
        <end position="17"/>
    </location>
</feature>
<dbReference type="GO" id="GO:0005576">
    <property type="term" value="C:extracellular region"/>
    <property type="evidence" value="ECO:0007669"/>
    <property type="project" value="UniProtKB-SubCell"/>
</dbReference>
<keyword evidence="5" id="KW-0964">Secreted</keyword>
<sequence>MHSELFVVSLFMPMILAQIPVLKCPNVKVQQHFDLAAYLGKWYEQEKYPLIFEIGGKCITADYSKRSDGKVEVFNQMKNILTNSVSSIKGTAELASKTGEAKLSVTFNTPVTVTSPYWVLSTDYKNYAVVYSCQTVVGFSAHTAWILTRDQHPSEDFINKARQVLKDNKINTSFLFKTDQKNC</sequence>
<comment type="similarity">
    <text evidence="2 10">Belongs to the calycin superfamily. Lipocalin family.</text>
</comment>
<dbReference type="RefSeq" id="XP_028130150.1">
    <property type="nucleotide sequence ID" value="XM_028274349.1"/>
</dbReference>
<evidence type="ECO:0000256" key="5">
    <source>
        <dbReference type="ARBA" id="ARBA00022525"/>
    </source>
</evidence>
<evidence type="ECO:0000256" key="4">
    <source>
        <dbReference type="ARBA" id="ARBA00022448"/>
    </source>
</evidence>
<keyword evidence="8" id="KW-1015">Disulfide bond</keyword>
<evidence type="ECO:0000256" key="9">
    <source>
        <dbReference type="ARBA" id="ARBA00023180"/>
    </source>
</evidence>
<proteinExistence type="inferred from homology"/>
<gene>
    <name evidence="12" type="primary">LOC114326113</name>
</gene>
<dbReference type="GO" id="GO:0008289">
    <property type="term" value="F:lipid binding"/>
    <property type="evidence" value="ECO:0007669"/>
    <property type="project" value="UniProtKB-KW"/>
</dbReference>
<dbReference type="Pfam" id="PF08212">
    <property type="entry name" value="Lipocalin_2"/>
    <property type="match status" value="1"/>
</dbReference>
<evidence type="ECO:0000256" key="6">
    <source>
        <dbReference type="ARBA" id="ARBA00022729"/>
    </source>
</evidence>
<evidence type="ECO:0000256" key="1">
    <source>
        <dbReference type="ARBA" id="ARBA00004613"/>
    </source>
</evidence>
<name>A0A6P7F9K3_DIAVI</name>
<dbReference type="InterPro" id="IPR022271">
    <property type="entry name" value="Lipocalin_ApoD"/>
</dbReference>
<accession>A0A6P7F9K3</accession>
<evidence type="ECO:0000313" key="12">
    <source>
        <dbReference type="RefSeq" id="XP_028130150.1"/>
    </source>
</evidence>
<dbReference type="PIRSF" id="PIRSF036893">
    <property type="entry name" value="Lipocalin_ApoD"/>
    <property type="match status" value="1"/>
</dbReference>
<keyword evidence="6 10" id="KW-0732">Signal</keyword>
<feature type="domain" description="Lipocalin/cytosolic fatty-acid binding" evidence="11">
    <location>
        <begin position="34"/>
        <end position="177"/>
    </location>
</feature>
<dbReference type="GO" id="GO:0031409">
    <property type="term" value="F:pigment binding"/>
    <property type="evidence" value="ECO:0007669"/>
    <property type="project" value="InterPro"/>
</dbReference>
<keyword evidence="9" id="KW-0325">Glycoprotein</keyword>
<evidence type="ECO:0000256" key="7">
    <source>
        <dbReference type="ARBA" id="ARBA00023121"/>
    </source>
</evidence>
<dbReference type="PANTHER" id="PTHR10612:SF34">
    <property type="entry name" value="APOLIPOPROTEIN D"/>
    <property type="match status" value="1"/>
</dbReference>
<comment type="subcellular location">
    <subcellularLocation>
        <location evidence="1">Secreted</location>
    </subcellularLocation>
</comment>
<reference evidence="12" key="1">
    <citation type="submission" date="2025-08" db="UniProtKB">
        <authorList>
            <consortium name="RefSeq"/>
        </authorList>
    </citation>
    <scope>IDENTIFICATION</scope>
</reference>
<dbReference type="PANTHER" id="PTHR10612">
    <property type="entry name" value="APOLIPOPROTEIN D"/>
    <property type="match status" value="1"/>
</dbReference>
<evidence type="ECO:0000256" key="2">
    <source>
        <dbReference type="ARBA" id="ARBA00006889"/>
    </source>
</evidence>
<dbReference type="OrthoDB" id="565904at2759"/>